<dbReference type="Proteomes" id="UP000182624">
    <property type="component" value="Unassembled WGS sequence"/>
</dbReference>
<dbReference type="EMBL" id="FOXO01000002">
    <property type="protein sequence ID" value="SFP43275.1"/>
    <property type="molecule type" value="Genomic_DNA"/>
</dbReference>
<gene>
    <name evidence="1" type="ORF">SAMN04487928_10227</name>
</gene>
<evidence type="ECO:0000313" key="2">
    <source>
        <dbReference type="Proteomes" id="UP000182624"/>
    </source>
</evidence>
<evidence type="ECO:0000313" key="1">
    <source>
        <dbReference type="EMBL" id="SFP43275.1"/>
    </source>
</evidence>
<reference evidence="2" key="1">
    <citation type="submission" date="2016-10" db="EMBL/GenBank/DDBJ databases">
        <authorList>
            <person name="Varghese N."/>
            <person name="Submissions S."/>
        </authorList>
    </citation>
    <scope>NUCLEOTIDE SEQUENCE [LARGE SCALE GENOMIC DNA]</scope>
    <source>
        <strain evidence="2">P18</strain>
    </source>
</reference>
<dbReference type="OrthoDB" id="9784941at2"/>
<accession>A0A1I5QAJ1</accession>
<dbReference type="AlphaFoldDB" id="A0A1I5QAJ1"/>
<name>A0A1I5QAJ1_9FIRM</name>
<keyword evidence="2" id="KW-1185">Reference proteome</keyword>
<proteinExistence type="predicted"/>
<sequence>MAKSDEVYMSALEGKRVPILTLDNKWHQLFTQTDMTPEIEQLADQLNALVRRDGQIRSETKDIKKLKKKLLGEIVPLRDMANMTGDSSTIEKEIQDRTRLINDCNERLDSHQGELLDLSRQIYDIDYKLMIETMKVCYERLHENTDYIKTMDEWISKVRVELKKNVIRLQETEMENYNLYTYMHQIFGPEVIEIFDMKYDPDRRHPIRRPLAGDESEYVE</sequence>
<organism evidence="1 2">
    <name type="scientific">Butyrivibrio proteoclasticus</name>
    <dbReference type="NCBI Taxonomy" id="43305"/>
    <lineage>
        <taxon>Bacteria</taxon>
        <taxon>Bacillati</taxon>
        <taxon>Bacillota</taxon>
        <taxon>Clostridia</taxon>
        <taxon>Lachnospirales</taxon>
        <taxon>Lachnospiraceae</taxon>
        <taxon>Butyrivibrio</taxon>
    </lineage>
</organism>
<protein>
    <submittedName>
        <fullName evidence="1">Uncharacterized protein</fullName>
    </submittedName>
</protein>